<accession>A0A336M3Z0</accession>
<sequence length="129" mass="15045">MIKEKENDAFLIIIEQILREKTGIRQICAVFILDHNSNDVSLPAVVIKRPREISLTEIEILEIADDCLQNDLKLHGGVFFVDEFPVTVDGIHDRRKIEEFANNFHRKQIMEAKISRELNRRKLKPHTCL</sequence>
<dbReference type="Gene3D" id="3.30.300.30">
    <property type="match status" value="1"/>
</dbReference>
<reference evidence="2" key="2">
    <citation type="submission" date="2018-07" db="EMBL/GenBank/DDBJ databases">
        <authorList>
            <person name="Quirk P.G."/>
            <person name="Krulwich T.A."/>
        </authorList>
    </citation>
    <scope>NUCLEOTIDE SEQUENCE</scope>
</reference>
<reference evidence="1" key="1">
    <citation type="submission" date="2018-04" db="EMBL/GenBank/DDBJ databases">
        <authorList>
            <person name="Go L.Y."/>
            <person name="Mitchell J.A."/>
        </authorList>
    </citation>
    <scope>NUCLEOTIDE SEQUENCE</scope>
    <source>
        <tissue evidence="1">Whole organism</tissue>
    </source>
</reference>
<dbReference type="VEuPathDB" id="VectorBase:CSON010231"/>
<dbReference type="InterPro" id="IPR045851">
    <property type="entry name" value="AMP-bd_C_sf"/>
</dbReference>
<dbReference type="AlphaFoldDB" id="A0A336M3Z0"/>
<evidence type="ECO:0000313" key="1">
    <source>
        <dbReference type="EMBL" id="SSX03696.1"/>
    </source>
</evidence>
<dbReference type="EMBL" id="UFQT01000411">
    <property type="protein sequence ID" value="SSX24061.1"/>
    <property type="molecule type" value="Genomic_DNA"/>
</dbReference>
<dbReference type="EMBL" id="UFQS01000411">
    <property type="protein sequence ID" value="SSX03696.1"/>
    <property type="molecule type" value="Genomic_DNA"/>
</dbReference>
<organism evidence="2">
    <name type="scientific">Culicoides sonorensis</name>
    <name type="common">Biting midge</name>
    <dbReference type="NCBI Taxonomy" id="179676"/>
    <lineage>
        <taxon>Eukaryota</taxon>
        <taxon>Metazoa</taxon>
        <taxon>Ecdysozoa</taxon>
        <taxon>Arthropoda</taxon>
        <taxon>Hexapoda</taxon>
        <taxon>Insecta</taxon>
        <taxon>Pterygota</taxon>
        <taxon>Neoptera</taxon>
        <taxon>Endopterygota</taxon>
        <taxon>Diptera</taxon>
        <taxon>Nematocera</taxon>
        <taxon>Chironomoidea</taxon>
        <taxon>Ceratopogonidae</taxon>
        <taxon>Ceratopogoninae</taxon>
        <taxon>Culicoides</taxon>
        <taxon>Monoculicoides</taxon>
    </lineage>
</organism>
<gene>
    <name evidence="2" type="primary">CSON010231</name>
</gene>
<dbReference type="SUPFAM" id="SSF56801">
    <property type="entry name" value="Acetyl-CoA synthetase-like"/>
    <property type="match status" value="1"/>
</dbReference>
<name>A0A336M3Z0_CULSO</name>
<evidence type="ECO:0000313" key="2">
    <source>
        <dbReference type="EMBL" id="SSX24061.1"/>
    </source>
</evidence>
<protein>
    <submittedName>
        <fullName evidence="2">CSON010231 protein</fullName>
    </submittedName>
</protein>
<proteinExistence type="predicted"/>